<comment type="caution">
    <text evidence="2">The sequence shown here is derived from an EMBL/GenBank/DDBJ whole genome shotgun (WGS) entry which is preliminary data.</text>
</comment>
<gene>
    <name evidence="2" type="ORF">FHR24_000619</name>
</gene>
<evidence type="ECO:0000313" key="3">
    <source>
        <dbReference type="Proteomes" id="UP000745859"/>
    </source>
</evidence>
<dbReference type="RefSeq" id="WP_167183715.1">
    <property type="nucleotide sequence ID" value="NZ_JAASQL010000001.1"/>
</dbReference>
<dbReference type="Pfam" id="PF00165">
    <property type="entry name" value="HTH_AraC"/>
    <property type="match status" value="1"/>
</dbReference>
<dbReference type="InterPro" id="IPR018060">
    <property type="entry name" value="HTH_AraC"/>
</dbReference>
<evidence type="ECO:0000313" key="2">
    <source>
        <dbReference type="EMBL" id="NIJ44180.1"/>
    </source>
</evidence>
<keyword evidence="3" id="KW-1185">Reference proteome</keyword>
<feature type="domain" description="HTH araC/xylS-type" evidence="1">
    <location>
        <begin position="1"/>
        <end position="48"/>
    </location>
</feature>
<proteinExistence type="predicted"/>
<accession>A0ABX0U8B8</accession>
<sequence length="52" mass="6021">MKKEHSNAKHKELTIDAISKLSGFKSRTTFYSVFKNKTNKTDAVYKRLQDVS</sequence>
<protein>
    <submittedName>
        <fullName evidence="2">AraC-like DNA-binding protein</fullName>
    </submittedName>
</protein>
<name>A0ABX0U8B8_9FLAO</name>
<evidence type="ECO:0000259" key="1">
    <source>
        <dbReference type="PROSITE" id="PS01124"/>
    </source>
</evidence>
<dbReference type="EMBL" id="JAASQL010000001">
    <property type="protein sequence ID" value="NIJ44180.1"/>
    <property type="molecule type" value="Genomic_DNA"/>
</dbReference>
<dbReference type="Gene3D" id="1.10.10.60">
    <property type="entry name" value="Homeodomain-like"/>
    <property type="match status" value="1"/>
</dbReference>
<dbReference type="Proteomes" id="UP000745859">
    <property type="component" value="Unassembled WGS sequence"/>
</dbReference>
<dbReference type="PROSITE" id="PS01124">
    <property type="entry name" value="HTH_ARAC_FAMILY_2"/>
    <property type="match status" value="1"/>
</dbReference>
<reference evidence="2 3" key="1">
    <citation type="submission" date="2020-03" db="EMBL/GenBank/DDBJ databases">
        <title>Genomic Encyclopedia of Type Strains, Phase IV (KMG-IV): sequencing the most valuable type-strain genomes for metagenomic binning, comparative biology and taxonomic classification.</title>
        <authorList>
            <person name="Goeker M."/>
        </authorList>
    </citation>
    <scope>NUCLEOTIDE SEQUENCE [LARGE SCALE GENOMIC DNA]</scope>
    <source>
        <strain evidence="2 3">DSM 101599</strain>
    </source>
</reference>
<organism evidence="2 3">
    <name type="scientific">Wenyingzhuangia heitensis</name>
    <dbReference type="NCBI Taxonomy" id="1487859"/>
    <lineage>
        <taxon>Bacteria</taxon>
        <taxon>Pseudomonadati</taxon>
        <taxon>Bacteroidota</taxon>
        <taxon>Flavobacteriia</taxon>
        <taxon>Flavobacteriales</taxon>
        <taxon>Flavobacteriaceae</taxon>
        <taxon>Wenyingzhuangia</taxon>
    </lineage>
</organism>